<evidence type="ECO:0000313" key="6">
    <source>
        <dbReference type="Proteomes" id="UP000569914"/>
    </source>
</evidence>
<dbReference type="AlphaFoldDB" id="A0A7Y9IA86"/>
<dbReference type="InterPro" id="IPR036388">
    <property type="entry name" value="WH-like_DNA-bd_sf"/>
</dbReference>
<feature type="domain" description="HTH deoR-type" evidence="4">
    <location>
        <begin position="3"/>
        <end position="56"/>
    </location>
</feature>
<keyword evidence="6" id="KW-1185">Reference proteome</keyword>
<dbReference type="InterPro" id="IPR026881">
    <property type="entry name" value="WYL_dom"/>
</dbReference>
<dbReference type="EMBL" id="JACCBU010000001">
    <property type="protein sequence ID" value="NYE73196.1"/>
    <property type="molecule type" value="Genomic_DNA"/>
</dbReference>
<gene>
    <name evidence="5" type="ORF">BKA15_004525</name>
</gene>
<evidence type="ECO:0000256" key="3">
    <source>
        <dbReference type="ARBA" id="ARBA00023163"/>
    </source>
</evidence>
<dbReference type="InterPro" id="IPR013196">
    <property type="entry name" value="HTH_11"/>
</dbReference>
<accession>A0A7Y9IA86</accession>
<dbReference type="PROSITE" id="PS00894">
    <property type="entry name" value="HTH_DEOR_1"/>
    <property type="match status" value="1"/>
</dbReference>
<dbReference type="Pfam" id="PF08279">
    <property type="entry name" value="HTH_11"/>
    <property type="match status" value="1"/>
</dbReference>
<evidence type="ECO:0000259" key="4">
    <source>
        <dbReference type="PROSITE" id="PS51000"/>
    </source>
</evidence>
<proteinExistence type="predicted"/>
<dbReference type="InterPro" id="IPR018356">
    <property type="entry name" value="Tscrpt_reg_HTH_DeoR_CS"/>
</dbReference>
<dbReference type="PROSITE" id="PS51000">
    <property type="entry name" value="HTH_DEOR_2"/>
    <property type="match status" value="1"/>
</dbReference>
<evidence type="ECO:0000256" key="1">
    <source>
        <dbReference type="ARBA" id="ARBA00023015"/>
    </source>
</evidence>
<dbReference type="PIRSF" id="PIRSF016838">
    <property type="entry name" value="PafC"/>
    <property type="match status" value="1"/>
</dbReference>
<organism evidence="5 6">
    <name type="scientific">Microlunatus parietis</name>
    <dbReference type="NCBI Taxonomy" id="682979"/>
    <lineage>
        <taxon>Bacteria</taxon>
        <taxon>Bacillati</taxon>
        <taxon>Actinomycetota</taxon>
        <taxon>Actinomycetes</taxon>
        <taxon>Propionibacteriales</taxon>
        <taxon>Propionibacteriaceae</taxon>
        <taxon>Microlunatus</taxon>
    </lineage>
</organism>
<dbReference type="InterPro" id="IPR028349">
    <property type="entry name" value="PafC-like"/>
</dbReference>
<dbReference type="Pfam" id="PF13280">
    <property type="entry name" value="WYL"/>
    <property type="match status" value="1"/>
</dbReference>
<reference evidence="5 6" key="1">
    <citation type="submission" date="2020-07" db="EMBL/GenBank/DDBJ databases">
        <title>Sequencing the genomes of 1000 actinobacteria strains.</title>
        <authorList>
            <person name="Klenk H.-P."/>
        </authorList>
    </citation>
    <scope>NUCLEOTIDE SEQUENCE [LARGE SCALE GENOMIC DNA]</scope>
    <source>
        <strain evidence="5 6">DSM 22083</strain>
    </source>
</reference>
<dbReference type="GO" id="GO:0003700">
    <property type="term" value="F:DNA-binding transcription factor activity"/>
    <property type="evidence" value="ECO:0007669"/>
    <property type="project" value="InterPro"/>
</dbReference>
<dbReference type="InterPro" id="IPR057727">
    <property type="entry name" value="WCX_dom"/>
</dbReference>
<sequence length="310" mass="33900">MTATGRRLELLTLLQAQPGISAATLARRLGVTERTARRDVGQLRDLGYRIEGSAGRAGGYRLAPGSTVPALMLNEDELLAVALGLRTLTGVPDGDTAALTALSKIAAIVPSRLRHRLGALSRIARADAPRRVVDGAVLVTLALACRQQEAVRLRRRGEDRPRTVQPWQLVHAGTTWYLIAAEREVGEWRTWALDRIERAELLGTKLAAPEPPEDPVAFVTRSLARGRRHQLRLRVDAPAEVVRRAVPATVAEVIEDGEGCELHLATDDLAGAARWVVSLRLDVDVIEPAELRDHLVQLGRSLTDRYADRP</sequence>
<dbReference type="PANTHER" id="PTHR34580:SF3">
    <property type="entry name" value="PROTEIN PAFB"/>
    <property type="match status" value="1"/>
</dbReference>
<keyword evidence="3" id="KW-0804">Transcription</keyword>
<dbReference type="PROSITE" id="PS52050">
    <property type="entry name" value="WYL"/>
    <property type="match status" value="1"/>
</dbReference>
<dbReference type="Pfam" id="PF25583">
    <property type="entry name" value="WCX"/>
    <property type="match status" value="1"/>
</dbReference>
<dbReference type="GO" id="GO:0003677">
    <property type="term" value="F:DNA binding"/>
    <property type="evidence" value="ECO:0007669"/>
    <property type="project" value="UniProtKB-KW"/>
</dbReference>
<keyword evidence="1" id="KW-0805">Transcription regulation</keyword>
<keyword evidence="2 5" id="KW-0238">DNA-binding</keyword>
<evidence type="ECO:0000256" key="2">
    <source>
        <dbReference type="ARBA" id="ARBA00023125"/>
    </source>
</evidence>
<dbReference type="PANTHER" id="PTHR34580">
    <property type="match status" value="1"/>
</dbReference>
<dbReference type="InterPro" id="IPR051534">
    <property type="entry name" value="CBASS_pafABC_assoc_protein"/>
</dbReference>
<dbReference type="Gene3D" id="1.10.10.10">
    <property type="entry name" value="Winged helix-like DNA-binding domain superfamily/Winged helix DNA-binding domain"/>
    <property type="match status" value="1"/>
</dbReference>
<name>A0A7Y9IA86_9ACTN</name>
<evidence type="ECO:0000313" key="5">
    <source>
        <dbReference type="EMBL" id="NYE73196.1"/>
    </source>
</evidence>
<dbReference type="SUPFAM" id="SSF46785">
    <property type="entry name" value="Winged helix' DNA-binding domain"/>
    <property type="match status" value="1"/>
</dbReference>
<dbReference type="RefSeq" id="WP_179754511.1">
    <property type="nucleotide sequence ID" value="NZ_JACCBU010000001.1"/>
</dbReference>
<dbReference type="Proteomes" id="UP000569914">
    <property type="component" value="Unassembled WGS sequence"/>
</dbReference>
<dbReference type="InterPro" id="IPR001034">
    <property type="entry name" value="DeoR_HTH"/>
</dbReference>
<dbReference type="InterPro" id="IPR036390">
    <property type="entry name" value="WH_DNA-bd_sf"/>
</dbReference>
<protein>
    <submittedName>
        <fullName evidence="5">Putative DNA-binding transcriptional regulator YafY</fullName>
    </submittedName>
</protein>
<comment type="caution">
    <text evidence="5">The sequence shown here is derived from an EMBL/GenBank/DDBJ whole genome shotgun (WGS) entry which is preliminary data.</text>
</comment>